<name>U2YU78_9EURY</name>
<dbReference type="AlphaFoldDB" id="U2YU78"/>
<evidence type="ECO:0000256" key="12">
    <source>
        <dbReference type="PIRSR" id="PIRSR016496-2"/>
    </source>
</evidence>
<feature type="site" description="Transition state stabilizer" evidence="12">
    <location>
        <position position="15"/>
    </location>
</feature>
<dbReference type="PANTHER" id="PTHR43654">
    <property type="entry name" value="GLUTAMATE 5-KINASE"/>
    <property type="match status" value="1"/>
</dbReference>
<dbReference type="InterPro" id="IPR024192">
    <property type="entry name" value="Fosfomycin_R_FomA-type"/>
</dbReference>
<feature type="binding site" evidence="11">
    <location>
        <position position="150"/>
    </location>
    <ligand>
        <name>substrate</name>
    </ligand>
</feature>
<sequence>MTVVLKLGGSVITEKGEPETVDIGALADAADAIAAASIGDLVLVHGGGSFGHHHAAAHGVSRTDGTRDAAAVREIHGAMRRLNDAVCDALVGRDVPAVPHHPHSAGYRDAAGDLTLPTDTVGATRDEGFVPVLHGDVVTHVDAGATILSGDELVVALARGLDADRVGVCSTVSGVLDDDGDVIERIDDYADVERYLGGSADTDVTGGMAAKVRALLDLDAPASVFGPDALGGFLRGEGPGTVIR</sequence>
<dbReference type="PIRSF" id="PIRSF016496">
    <property type="entry name" value="Kin_FomA"/>
    <property type="match status" value="1"/>
</dbReference>
<evidence type="ECO:0000256" key="4">
    <source>
        <dbReference type="ARBA" id="ARBA00022679"/>
    </source>
</evidence>
<dbReference type="GO" id="GO:0005829">
    <property type="term" value="C:cytosol"/>
    <property type="evidence" value="ECO:0007669"/>
    <property type="project" value="TreeGrafter"/>
</dbReference>
<feature type="binding site" evidence="11">
    <location>
        <begin position="6"/>
        <end position="10"/>
    </location>
    <ligand>
        <name>ATP</name>
        <dbReference type="ChEBI" id="CHEBI:30616"/>
    </ligand>
</feature>
<evidence type="ECO:0000256" key="11">
    <source>
        <dbReference type="PIRSR" id="PIRSR016496-1"/>
    </source>
</evidence>
<dbReference type="eggNOG" id="arCOG00860">
    <property type="taxonomic scope" value="Archaea"/>
</dbReference>
<evidence type="ECO:0000256" key="9">
    <source>
        <dbReference type="ARBA" id="ARBA00049063"/>
    </source>
</evidence>
<dbReference type="EMBL" id="BATA01000019">
    <property type="protein sequence ID" value="GAD52292.1"/>
    <property type="molecule type" value="Genomic_DNA"/>
</dbReference>
<dbReference type="GO" id="GO:0005524">
    <property type="term" value="F:ATP binding"/>
    <property type="evidence" value="ECO:0007669"/>
    <property type="project" value="UniProtKB-KW"/>
</dbReference>
<dbReference type="InterPro" id="IPR001048">
    <property type="entry name" value="Asp/Glu/Uridylate_kinase"/>
</dbReference>
<feature type="binding site" evidence="11">
    <location>
        <position position="48"/>
    </location>
    <ligand>
        <name>ATP</name>
        <dbReference type="ChEBI" id="CHEBI:30616"/>
    </ligand>
</feature>
<protein>
    <recommendedName>
        <fullName evidence="3 10">Isopentenyl phosphate kinase</fullName>
        <shortName evidence="10">IPK</shortName>
        <ecNumber evidence="2 10">2.7.4.26</ecNumber>
    </recommendedName>
</protein>
<keyword evidence="7 10" id="KW-0067">ATP-binding</keyword>
<dbReference type="InterPro" id="IPR036393">
    <property type="entry name" value="AceGlu_kinase-like_sf"/>
</dbReference>
<dbReference type="NCBIfam" id="NF040647">
    <property type="entry name" value="IPPK_Arch"/>
    <property type="match status" value="1"/>
</dbReference>
<evidence type="ECO:0000256" key="7">
    <source>
        <dbReference type="ARBA" id="ARBA00022840"/>
    </source>
</evidence>
<feature type="binding site" evidence="11">
    <location>
        <position position="52"/>
    </location>
    <ligand>
        <name>substrate</name>
    </ligand>
</feature>
<dbReference type="Proteomes" id="UP000016986">
    <property type="component" value="Unassembled WGS sequence"/>
</dbReference>
<dbReference type="Pfam" id="PF00696">
    <property type="entry name" value="AA_kinase"/>
    <property type="match status" value="1"/>
</dbReference>
<dbReference type="RefSeq" id="WP_021780000.1">
    <property type="nucleotide sequence ID" value="NZ_BATA01000019.1"/>
</dbReference>
<evidence type="ECO:0000256" key="5">
    <source>
        <dbReference type="ARBA" id="ARBA00022741"/>
    </source>
</evidence>
<evidence type="ECO:0000313" key="15">
    <source>
        <dbReference type="Proteomes" id="UP000016986"/>
    </source>
</evidence>
<organism evidence="14 15">
    <name type="scientific">Halarchaeum acidiphilum MH1-52-1</name>
    <dbReference type="NCBI Taxonomy" id="1261545"/>
    <lineage>
        <taxon>Archaea</taxon>
        <taxon>Methanobacteriati</taxon>
        <taxon>Methanobacteriota</taxon>
        <taxon>Stenosarchaea group</taxon>
        <taxon>Halobacteria</taxon>
        <taxon>Halobacteriales</taxon>
        <taxon>Halobacteriaceae</taxon>
    </lineage>
</organism>
<keyword evidence="5 10" id="KW-0547">Nucleotide-binding</keyword>
<evidence type="ECO:0000256" key="6">
    <source>
        <dbReference type="ARBA" id="ARBA00022777"/>
    </source>
</evidence>
<feature type="binding site" evidence="11">
    <location>
        <position position="211"/>
    </location>
    <ligand>
        <name>ATP</name>
        <dbReference type="ChEBI" id="CHEBI:30616"/>
    </ligand>
</feature>
<gene>
    <name evidence="14" type="ORF">MBEHAL_1052</name>
</gene>
<dbReference type="GO" id="GO:0016301">
    <property type="term" value="F:kinase activity"/>
    <property type="evidence" value="ECO:0007669"/>
    <property type="project" value="UniProtKB-KW"/>
</dbReference>
<dbReference type="GO" id="GO:0102043">
    <property type="term" value="F:isopentenyl phosphate kinase activity"/>
    <property type="evidence" value="ECO:0007669"/>
    <property type="project" value="UniProtKB-EC"/>
</dbReference>
<proteinExistence type="inferred from homology"/>
<feature type="binding site" evidence="11">
    <location>
        <position position="47"/>
    </location>
    <ligand>
        <name>substrate</name>
    </ligand>
</feature>
<evidence type="ECO:0000256" key="3">
    <source>
        <dbReference type="ARBA" id="ARBA00017267"/>
    </source>
</evidence>
<accession>U2YU78</accession>
<reference evidence="14 15" key="1">
    <citation type="submission" date="2013-09" db="EMBL/GenBank/DDBJ databases">
        <title>Whole genome sequencing of Halarchaeum acidiphilum strain MH1-52-1.</title>
        <authorList>
            <person name="Shimane Y."/>
            <person name="Minegishi H."/>
            <person name="Nishi S."/>
            <person name="Echigo A."/>
            <person name="Shuto A."/>
            <person name="Konishi M."/>
            <person name="Ito T."/>
            <person name="Ohkuma M."/>
            <person name="Ohta Y."/>
            <person name="Nagano Y."/>
            <person name="Tsubouchi T."/>
            <person name="Mori K."/>
            <person name="Usui K."/>
            <person name="Kamekura M."/>
            <person name="Usami R."/>
            <person name="Takaki Y."/>
            <person name="Hatada Y."/>
        </authorList>
    </citation>
    <scope>NUCLEOTIDE SEQUENCE [LARGE SCALE GENOMIC DNA]</scope>
    <source>
        <strain evidence="14 15">JCM 16109</strain>
    </source>
</reference>
<dbReference type="GO" id="GO:0016114">
    <property type="term" value="P:terpenoid biosynthetic process"/>
    <property type="evidence" value="ECO:0007669"/>
    <property type="project" value="TreeGrafter"/>
</dbReference>
<evidence type="ECO:0000259" key="13">
    <source>
        <dbReference type="Pfam" id="PF00696"/>
    </source>
</evidence>
<feature type="domain" description="Aspartate/glutamate/uridylate kinase" evidence="13">
    <location>
        <begin position="1"/>
        <end position="217"/>
    </location>
</feature>
<dbReference type="OrthoDB" id="15328at2157"/>
<dbReference type="PANTHER" id="PTHR43654:SF1">
    <property type="entry name" value="ISOPENTENYL PHOSPHATE KINASE"/>
    <property type="match status" value="1"/>
</dbReference>
<evidence type="ECO:0000313" key="14">
    <source>
        <dbReference type="EMBL" id="GAD52292.1"/>
    </source>
</evidence>
<keyword evidence="8" id="KW-0414">Isoprene biosynthesis</keyword>
<comment type="similarity">
    <text evidence="1 10">Belongs to the isopentenyl phosphate kinase family.</text>
</comment>
<keyword evidence="15" id="KW-1185">Reference proteome</keyword>
<keyword evidence="6 10" id="KW-0418">Kinase</keyword>
<evidence type="ECO:0000256" key="10">
    <source>
        <dbReference type="PIRNR" id="PIRNR016496"/>
    </source>
</evidence>
<evidence type="ECO:0000256" key="1">
    <source>
        <dbReference type="ARBA" id="ARBA00010540"/>
    </source>
</evidence>
<comment type="function">
    <text evidence="10">Catalyzes the phosphorylation of isopentenyl phosphate (IP) to isopentenyl diphosphate (IPP). Functions in an alternate mevalonate (MVA) pathway leading to IPP, a key precursor for the biosynthesis of isoprenoid compounds such as archaeal membrane lipids.</text>
</comment>
<evidence type="ECO:0000256" key="2">
    <source>
        <dbReference type="ARBA" id="ARBA00012908"/>
    </source>
</evidence>
<evidence type="ECO:0000256" key="8">
    <source>
        <dbReference type="ARBA" id="ARBA00023229"/>
    </source>
</evidence>
<comment type="subunit">
    <text evidence="10">Homodimer.</text>
</comment>
<dbReference type="Gene3D" id="3.40.1160.10">
    <property type="entry name" value="Acetylglutamate kinase-like"/>
    <property type="match status" value="1"/>
</dbReference>
<keyword evidence="4 10" id="KW-0808">Transferase</keyword>
<dbReference type="EC" id="2.7.4.26" evidence="2 10"/>
<comment type="catalytic activity">
    <reaction evidence="9 10">
        <text>isopentenyl phosphate + ATP = isopentenyl diphosphate + ADP</text>
        <dbReference type="Rhea" id="RHEA:33963"/>
        <dbReference type="ChEBI" id="CHEBI:30616"/>
        <dbReference type="ChEBI" id="CHEBI:65078"/>
        <dbReference type="ChEBI" id="CHEBI:128769"/>
        <dbReference type="ChEBI" id="CHEBI:456216"/>
        <dbReference type="EC" id="2.7.4.26"/>
    </reaction>
</comment>
<comment type="caution">
    <text evidence="14">The sequence shown here is derived from an EMBL/GenBank/DDBJ whole genome shotgun (WGS) entry which is preliminary data.</text>
</comment>
<dbReference type="SUPFAM" id="SSF53633">
    <property type="entry name" value="Carbamate kinase-like"/>
    <property type="match status" value="1"/>
</dbReference>
<feature type="binding site" evidence="11">
    <location>
        <position position="207"/>
    </location>
    <ligand>
        <name>ATP</name>
        <dbReference type="ChEBI" id="CHEBI:30616"/>
    </ligand>
</feature>